<evidence type="ECO:0000313" key="2">
    <source>
        <dbReference type="Proteomes" id="UP000469523"/>
    </source>
</evidence>
<gene>
    <name evidence="1" type="ORF">FYJ83_10525</name>
</gene>
<dbReference type="AlphaFoldDB" id="A0A6N7XWS6"/>
<dbReference type="EMBL" id="VUNQ01000021">
    <property type="protein sequence ID" value="MSU01903.1"/>
    <property type="molecule type" value="Genomic_DNA"/>
</dbReference>
<sequence>MKAEFDNATIKVWFNSQSTSRNFHNVKEIHQEGNSALIRTSSGDQHLINFANVNMIEEIDTSKRQY</sequence>
<dbReference type="RefSeq" id="WP_154440405.1">
    <property type="nucleotide sequence ID" value="NZ_VUNQ01000021.1"/>
</dbReference>
<reference evidence="1 2" key="1">
    <citation type="submission" date="2019-09" db="EMBL/GenBank/DDBJ databases">
        <title>In-depth cultivation of the pig gut microbiome towards novel bacterial diversity and tailored functional studies.</title>
        <authorList>
            <person name="Wylensek D."/>
            <person name="Hitch T.C.A."/>
            <person name="Clavel T."/>
        </authorList>
    </citation>
    <scope>NUCLEOTIDE SEQUENCE [LARGE SCALE GENOMIC DNA]</scope>
    <source>
        <strain evidence="1 2">WCA3-693-APC-4?</strain>
    </source>
</reference>
<comment type="caution">
    <text evidence="1">The sequence shown here is derived from an EMBL/GenBank/DDBJ whole genome shotgun (WGS) entry which is preliminary data.</text>
</comment>
<organism evidence="1 2">
    <name type="scientific">Tissierella pigra</name>
    <dbReference type="NCBI Taxonomy" id="2607614"/>
    <lineage>
        <taxon>Bacteria</taxon>
        <taxon>Bacillati</taxon>
        <taxon>Bacillota</taxon>
        <taxon>Tissierellia</taxon>
        <taxon>Tissierellales</taxon>
        <taxon>Tissierellaceae</taxon>
        <taxon>Tissierella</taxon>
    </lineage>
</organism>
<accession>A0A6N7XWS6</accession>
<name>A0A6N7XWS6_9FIRM</name>
<keyword evidence="2" id="KW-1185">Reference proteome</keyword>
<dbReference type="Proteomes" id="UP000469523">
    <property type="component" value="Unassembled WGS sequence"/>
</dbReference>
<evidence type="ECO:0000313" key="1">
    <source>
        <dbReference type="EMBL" id="MSU01903.1"/>
    </source>
</evidence>
<proteinExistence type="predicted"/>
<protein>
    <submittedName>
        <fullName evidence="1">Uncharacterized protein</fullName>
    </submittedName>
</protein>